<feature type="repeat" description="LDL-receptor class B" evidence="7">
    <location>
        <begin position="210"/>
        <end position="260"/>
    </location>
</feature>
<keyword evidence="5" id="KW-0325">Glycoprotein</keyword>
<dbReference type="PROSITE" id="PS50026">
    <property type="entry name" value="EGF_3"/>
    <property type="match status" value="1"/>
</dbReference>
<dbReference type="Pfam" id="PF14670">
    <property type="entry name" value="FXa_inhibition"/>
    <property type="match status" value="1"/>
</dbReference>
<dbReference type="InterPro" id="IPR050778">
    <property type="entry name" value="Cueball_EGF_LRP_Nidogen"/>
</dbReference>
<dbReference type="CDD" id="cd00054">
    <property type="entry name" value="EGF_CA"/>
    <property type="match status" value="1"/>
</dbReference>
<evidence type="ECO:0000256" key="1">
    <source>
        <dbReference type="ARBA" id="ARBA00022536"/>
    </source>
</evidence>
<accession>A0A131YV10</accession>
<sequence length="1157" mass="129080">MPSACFFARLLPSLFAFALSVTESLQANNGESPCNEWGRCTQTCVQNWKNWSLVECGCVEGFRLDSNHVSCLPVDPLASYLLITTSAGIQQSFVESKGESHFLYSSNTLAVAVDFLLNGPKTTVFWSDINTDKINAGEVVEGRLKDVRSVVTGGLESVEGLAVDWIACNLYWVESRHQEIEVSRCDGSMRASVVGDVRRPRALALDPRVGFLFWTDWDNENPRIERSYLDGSSRKVIVNVEEYSNLPESLPNGITLDYAVNRVYWIDAGSGSIHTVKYDGTDHKKILHLSTFSKPFSMDVFGDYFYWTDITFSSIYKAHRFSLNASQKVVLHSSNTVYQAAIVHPSRHPTYNTTNYCAYNNGFCSHLCVMGDGRPLCVCPYGLQLGPDKRTCKDHEPLVLYQTKETNIVYFASTRDPSRWIYPPVKLHATAFALTYDSRNEILYWIEGRTIKRHMLKTYTTEIFAKFGSLVKLTALSLDCLSGNLYIGNSVQLNSEIRSQISVCATGGRYCSNLIWDSVRHVSGLAVDAVNRLVLWMERERAAADQDLMTVKAAYLNGSVAWTLHTWTCPKNAAMKGFDVNPLREEVCWSDANRAAIMCVSYSTTANFSEIVLASGGSQGHLLFTADRERLFYSPGNGSLYSVTYGSRSAPHLVWNGTQPLGYLKHTSPDDFPEHRTSRHPCQQLLVPCKGICLPEENGHRCLPVGGSDTLLVFLQNHRTVVYPVGSDPTVPPLLLQAEFSEMPLDSIHVLSAEEAVVFSSRERLYRARIDGYNVTPVATLNNTRVTALAADASSGLLYRAVFSSHGARIESFFLNGTGVTVLVDTDLHRVNALAIHPSRKLLFWSDAGEWPRIERFDLETKERQTIVHEELFQVSDLTLDLEHDLVYWCDLGTARIEQARLDGTGRTRIGLNKGPNRHYSPVSVAVFQSVLFWIDSTYSGGSLVMFVKNRHPQTSTWSRFLGPNMSHLQLYNRHMLPYVNESRDMYSSNLNPIMSCRGFCYNGGTCSAIDDGPGGPTCQCTANFTGPRCQFYAAYIYNPPFSDEEPADVKIIVIPVAVLLSAFLLMLVVAWVKRRRAWQSTAVSLSSEEANPALAARMIDSQYETSFSDNVLLMGTNLAFEDTEPSPGNGNVFNGLASLPRKPLATILKGRWQHPV</sequence>
<feature type="domain" description="EGF-like" evidence="10">
    <location>
        <begin position="993"/>
        <end position="1031"/>
    </location>
</feature>
<dbReference type="SMART" id="SM00135">
    <property type="entry name" value="LY"/>
    <property type="match status" value="10"/>
</dbReference>
<keyword evidence="3" id="KW-0677">Repeat</keyword>
<keyword evidence="4 6" id="KW-1015">Disulfide bond</keyword>
<evidence type="ECO:0000256" key="3">
    <source>
        <dbReference type="ARBA" id="ARBA00022737"/>
    </source>
</evidence>
<protein>
    <submittedName>
        <fullName evidence="11">Low-density lipoprotein receptor-related protein 1 (Alpha-2-macroglo)</fullName>
    </submittedName>
</protein>
<dbReference type="InterPro" id="IPR000033">
    <property type="entry name" value="LDLR_classB_rpt"/>
</dbReference>
<dbReference type="InterPro" id="IPR000742">
    <property type="entry name" value="EGF"/>
</dbReference>
<feature type="signal peptide" evidence="9">
    <location>
        <begin position="1"/>
        <end position="20"/>
    </location>
</feature>
<dbReference type="PROSITE" id="PS00022">
    <property type="entry name" value="EGF_1"/>
    <property type="match status" value="1"/>
</dbReference>
<keyword evidence="8" id="KW-0472">Membrane</keyword>
<evidence type="ECO:0000256" key="6">
    <source>
        <dbReference type="PROSITE-ProRule" id="PRU00076"/>
    </source>
</evidence>
<keyword evidence="2 9" id="KW-0732">Signal</keyword>
<keyword evidence="11" id="KW-0449">Lipoprotein</keyword>
<organism evidence="11">
    <name type="scientific">Rhipicephalus appendiculatus</name>
    <name type="common">Brown ear tick</name>
    <dbReference type="NCBI Taxonomy" id="34631"/>
    <lineage>
        <taxon>Eukaryota</taxon>
        <taxon>Metazoa</taxon>
        <taxon>Ecdysozoa</taxon>
        <taxon>Arthropoda</taxon>
        <taxon>Chelicerata</taxon>
        <taxon>Arachnida</taxon>
        <taxon>Acari</taxon>
        <taxon>Parasitiformes</taxon>
        <taxon>Ixodida</taxon>
        <taxon>Ixodoidea</taxon>
        <taxon>Ixodidae</taxon>
        <taxon>Rhipicephalinae</taxon>
        <taxon>Rhipicephalus</taxon>
        <taxon>Rhipicephalus</taxon>
    </lineage>
</organism>
<evidence type="ECO:0000256" key="2">
    <source>
        <dbReference type="ARBA" id="ARBA00022729"/>
    </source>
</evidence>
<keyword evidence="8" id="KW-1133">Transmembrane helix</keyword>
<feature type="repeat" description="LDL-receptor class B" evidence="7">
    <location>
        <begin position="261"/>
        <end position="304"/>
    </location>
</feature>
<feature type="transmembrane region" description="Helical" evidence="8">
    <location>
        <begin position="1052"/>
        <end position="1073"/>
    </location>
</feature>
<dbReference type="AlphaFoldDB" id="A0A131YV10"/>
<dbReference type="SUPFAM" id="SSF101898">
    <property type="entry name" value="NHL repeat"/>
    <property type="match status" value="1"/>
</dbReference>
<keyword evidence="8" id="KW-0812">Transmembrane</keyword>
<dbReference type="InterPro" id="IPR009030">
    <property type="entry name" value="Growth_fac_rcpt_cys_sf"/>
</dbReference>
<evidence type="ECO:0000256" key="8">
    <source>
        <dbReference type="SAM" id="Phobius"/>
    </source>
</evidence>
<comment type="caution">
    <text evidence="6">Lacks conserved residue(s) required for the propagation of feature annotation.</text>
</comment>
<dbReference type="Gene3D" id="2.120.10.30">
    <property type="entry name" value="TolB, C-terminal domain"/>
    <property type="match status" value="3"/>
</dbReference>
<dbReference type="PANTHER" id="PTHR46513">
    <property type="entry name" value="VITELLOGENIN RECEPTOR-LIKE PROTEIN-RELATED-RELATED"/>
    <property type="match status" value="1"/>
</dbReference>
<dbReference type="SMART" id="SM00181">
    <property type="entry name" value="EGF"/>
    <property type="match status" value="3"/>
</dbReference>
<evidence type="ECO:0000256" key="4">
    <source>
        <dbReference type="ARBA" id="ARBA00023157"/>
    </source>
</evidence>
<dbReference type="Gene3D" id="2.10.25.10">
    <property type="entry name" value="Laminin"/>
    <property type="match status" value="2"/>
</dbReference>
<dbReference type="FunFam" id="2.120.10.30:FF:000241">
    <property type="entry name" value="Low-density lipoprotein receptor-related protein 6"/>
    <property type="match status" value="1"/>
</dbReference>
<evidence type="ECO:0000313" key="11">
    <source>
        <dbReference type="EMBL" id="JAP83059.1"/>
    </source>
</evidence>
<dbReference type="SUPFAM" id="SSF63825">
    <property type="entry name" value="YWTD domain"/>
    <property type="match status" value="2"/>
</dbReference>
<evidence type="ECO:0000256" key="9">
    <source>
        <dbReference type="SAM" id="SignalP"/>
    </source>
</evidence>
<dbReference type="PANTHER" id="PTHR46513:SF13">
    <property type="entry name" value="EGF-LIKE DOMAIN-CONTAINING PROTEIN"/>
    <property type="match status" value="1"/>
</dbReference>
<feature type="disulfide bond" evidence="6">
    <location>
        <begin position="997"/>
        <end position="1007"/>
    </location>
</feature>
<dbReference type="Pfam" id="PF00058">
    <property type="entry name" value="Ldl_recept_b"/>
    <property type="match status" value="1"/>
</dbReference>
<feature type="disulfide bond" evidence="6">
    <location>
        <begin position="1021"/>
        <end position="1030"/>
    </location>
</feature>
<keyword evidence="11" id="KW-0675">Receptor</keyword>
<name>A0A131YV10_RHIAP</name>
<dbReference type="InterPro" id="IPR011042">
    <property type="entry name" value="6-blade_b-propeller_TolB-like"/>
</dbReference>
<feature type="chain" id="PRO_5007286187" evidence="9">
    <location>
        <begin position="21"/>
        <end position="1157"/>
    </location>
</feature>
<evidence type="ECO:0000256" key="5">
    <source>
        <dbReference type="ARBA" id="ARBA00023180"/>
    </source>
</evidence>
<proteinExistence type="predicted"/>
<dbReference type="SUPFAM" id="SSF57184">
    <property type="entry name" value="Growth factor receptor domain"/>
    <property type="match status" value="1"/>
</dbReference>
<reference evidence="11" key="1">
    <citation type="journal article" date="2016" name="Ticks Tick Borne Dis.">
        <title>De novo assembly and annotation of the salivary gland transcriptome of Rhipicephalus appendiculatus male and female ticks during blood feeding.</title>
        <authorList>
            <person name="de Castro M.H."/>
            <person name="de Klerk D."/>
            <person name="Pienaar R."/>
            <person name="Latif A.A."/>
            <person name="Rees D.J."/>
            <person name="Mans B.J."/>
        </authorList>
    </citation>
    <scope>NUCLEOTIDE SEQUENCE</scope>
    <source>
        <tissue evidence="11">Salivary glands</tissue>
    </source>
</reference>
<dbReference type="SUPFAM" id="SSF57196">
    <property type="entry name" value="EGF/Laminin"/>
    <property type="match status" value="1"/>
</dbReference>
<keyword evidence="1 6" id="KW-0245">EGF-like domain</keyword>
<feature type="repeat" description="LDL-receptor class B" evidence="7">
    <location>
        <begin position="168"/>
        <end position="209"/>
    </location>
</feature>
<dbReference type="PROSITE" id="PS51120">
    <property type="entry name" value="LDLRB"/>
    <property type="match status" value="3"/>
</dbReference>
<dbReference type="EMBL" id="GEDV01005498">
    <property type="protein sequence ID" value="JAP83059.1"/>
    <property type="molecule type" value="Transcribed_RNA"/>
</dbReference>
<evidence type="ECO:0000256" key="7">
    <source>
        <dbReference type="PROSITE-ProRule" id="PRU00461"/>
    </source>
</evidence>
<evidence type="ECO:0000259" key="10">
    <source>
        <dbReference type="PROSITE" id="PS50026"/>
    </source>
</evidence>